<dbReference type="OrthoDB" id="2317848at2759"/>
<organism evidence="1 2">
    <name type="scientific">Diversispora epigaea</name>
    <dbReference type="NCBI Taxonomy" id="1348612"/>
    <lineage>
        <taxon>Eukaryota</taxon>
        <taxon>Fungi</taxon>
        <taxon>Fungi incertae sedis</taxon>
        <taxon>Mucoromycota</taxon>
        <taxon>Glomeromycotina</taxon>
        <taxon>Glomeromycetes</taxon>
        <taxon>Diversisporales</taxon>
        <taxon>Diversisporaceae</taxon>
        <taxon>Diversispora</taxon>
    </lineage>
</organism>
<name>A0A397JVU1_9GLOM</name>
<dbReference type="Proteomes" id="UP000266861">
    <property type="component" value="Unassembled WGS sequence"/>
</dbReference>
<gene>
    <name evidence="1" type="ORF">Glove_4g16</name>
</gene>
<keyword evidence="2" id="KW-1185">Reference proteome</keyword>
<protein>
    <submittedName>
        <fullName evidence="1">Uncharacterized protein</fullName>
    </submittedName>
</protein>
<accession>A0A397JVU1</accession>
<proteinExistence type="predicted"/>
<evidence type="ECO:0000313" key="2">
    <source>
        <dbReference type="Proteomes" id="UP000266861"/>
    </source>
</evidence>
<evidence type="ECO:0000313" key="1">
    <source>
        <dbReference type="EMBL" id="RHZ90206.1"/>
    </source>
</evidence>
<dbReference type="AlphaFoldDB" id="A0A397JVU1"/>
<reference evidence="1 2" key="1">
    <citation type="submission" date="2018-08" db="EMBL/GenBank/DDBJ databases">
        <title>Genome and evolution of the arbuscular mycorrhizal fungus Diversispora epigaea (formerly Glomus versiforme) and its bacterial endosymbionts.</title>
        <authorList>
            <person name="Sun X."/>
            <person name="Fei Z."/>
            <person name="Harrison M."/>
        </authorList>
    </citation>
    <scope>NUCLEOTIDE SEQUENCE [LARGE SCALE GENOMIC DNA]</scope>
    <source>
        <strain evidence="1 2">IT104</strain>
    </source>
</reference>
<sequence length="121" mass="14582">MIEDWEKILKSMQLGLFRLRQIFKQQKVDENNINNTEMYGIIVYRKTFFFYSMHYVDGLYLADQFEEFTIPDNSFQLIQLSDIIKIQRVINLHNFIQSSLNDKNRVRRKLQNIENAIKASL</sequence>
<comment type="caution">
    <text evidence="1">The sequence shown here is derived from an EMBL/GenBank/DDBJ whole genome shotgun (WGS) entry which is preliminary data.</text>
</comment>
<dbReference type="EMBL" id="PQFF01000003">
    <property type="protein sequence ID" value="RHZ90206.1"/>
    <property type="molecule type" value="Genomic_DNA"/>
</dbReference>